<feature type="compositionally biased region" description="Low complexity" evidence="1">
    <location>
        <begin position="26"/>
        <end position="50"/>
    </location>
</feature>
<name>A0A2S5BB84_9BASI</name>
<proteinExistence type="predicted"/>
<dbReference type="InterPro" id="IPR032675">
    <property type="entry name" value="LRR_dom_sf"/>
</dbReference>
<dbReference type="STRING" id="741276.A0A2S5BB84"/>
<gene>
    <name evidence="2" type="ORF">BMF94_2838</name>
</gene>
<dbReference type="OrthoDB" id="660555at2759"/>
<feature type="compositionally biased region" description="Basic and acidic residues" evidence="1">
    <location>
        <begin position="116"/>
        <end position="134"/>
    </location>
</feature>
<dbReference type="EMBL" id="PJQD01000029">
    <property type="protein sequence ID" value="POY74027.1"/>
    <property type="molecule type" value="Genomic_DNA"/>
</dbReference>
<evidence type="ECO:0000313" key="2">
    <source>
        <dbReference type="EMBL" id="POY74027.1"/>
    </source>
</evidence>
<accession>A0A2S5BB84</accession>
<reference evidence="2 3" key="1">
    <citation type="journal article" date="2018" name="Front. Microbiol.">
        <title>Prospects for Fungal Bioremediation of Acidic Radioactive Waste Sites: Characterization and Genome Sequence of Rhodotorula taiwanensis MD1149.</title>
        <authorList>
            <person name="Tkavc R."/>
            <person name="Matrosova V.Y."/>
            <person name="Grichenko O.E."/>
            <person name="Gostincar C."/>
            <person name="Volpe R.P."/>
            <person name="Klimenkova P."/>
            <person name="Gaidamakova E.K."/>
            <person name="Zhou C.E."/>
            <person name="Stewart B.J."/>
            <person name="Lyman M.G."/>
            <person name="Malfatti S.A."/>
            <person name="Rubinfeld B."/>
            <person name="Courtot M."/>
            <person name="Singh J."/>
            <person name="Dalgard C.L."/>
            <person name="Hamilton T."/>
            <person name="Frey K.G."/>
            <person name="Gunde-Cimerman N."/>
            <person name="Dugan L."/>
            <person name="Daly M.J."/>
        </authorList>
    </citation>
    <scope>NUCLEOTIDE SEQUENCE [LARGE SCALE GENOMIC DNA]</scope>
    <source>
        <strain evidence="2 3">MD1149</strain>
    </source>
</reference>
<dbReference type="Proteomes" id="UP000237144">
    <property type="component" value="Unassembled WGS sequence"/>
</dbReference>
<dbReference type="Gene3D" id="3.80.10.10">
    <property type="entry name" value="Ribonuclease Inhibitor"/>
    <property type="match status" value="1"/>
</dbReference>
<comment type="caution">
    <text evidence="2">The sequence shown here is derived from an EMBL/GenBank/DDBJ whole genome shotgun (WGS) entry which is preliminary data.</text>
</comment>
<feature type="region of interest" description="Disordered" evidence="1">
    <location>
        <begin position="112"/>
        <end position="136"/>
    </location>
</feature>
<evidence type="ECO:0000313" key="3">
    <source>
        <dbReference type="Proteomes" id="UP000237144"/>
    </source>
</evidence>
<protein>
    <submittedName>
        <fullName evidence="2">Uncharacterized protein</fullName>
    </submittedName>
</protein>
<feature type="compositionally biased region" description="Low complexity" evidence="1">
    <location>
        <begin position="663"/>
        <end position="674"/>
    </location>
</feature>
<feature type="compositionally biased region" description="Acidic residues" evidence="1">
    <location>
        <begin position="51"/>
        <end position="63"/>
    </location>
</feature>
<dbReference type="AlphaFoldDB" id="A0A2S5BB84"/>
<organism evidence="2 3">
    <name type="scientific">Rhodotorula taiwanensis</name>
    <dbReference type="NCBI Taxonomy" id="741276"/>
    <lineage>
        <taxon>Eukaryota</taxon>
        <taxon>Fungi</taxon>
        <taxon>Dikarya</taxon>
        <taxon>Basidiomycota</taxon>
        <taxon>Pucciniomycotina</taxon>
        <taxon>Microbotryomycetes</taxon>
        <taxon>Sporidiobolales</taxon>
        <taxon>Sporidiobolaceae</taxon>
        <taxon>Rhodotorula</taxon>
    </lineage>
</organism>
<feature type="region of interest" description="Disordered" evidence="1">
    <location>
        <begin position="1"/>
        <end position="100"/>
    </location>
</feature>
<keyword evidence="3" id="KW-1185">Reference proteome</keyword>
<evidence type="ECO:0000256" key="1">
    <source>
        <dbReference type="SAM" id="MobiDB-lite"/>
    </source>
</evidence>
<dbReference type="SUPFAM" id="SSF52058">
    <property type="entry name" value="L domain-like"/>
    <property type="match status" value="1"/>
</dbReference>
<sequence length="800" mass="88857">MSDDGWTDDDSSADARPTVTPSSSMSTASNDHSHSRSSGSGSDSSRSFVTDSDDDVATSSEEDPVAHGAEIEAVDDLEPDSDSADEDEPYDQQPDYEDSRWKTALAARTRALQSRLAEERNLQDQRPQEPDRIGPRGTRAQIKVACGLLRARQMLLNSNWALVAFGLQIVAAEVPRAEAFQRPSADTEPAQARNSFGVYAPILARLARDVHDALEREGSSREARRTEMSKETAKALVALRQRWLANSAPGAQSPDSRGGGRDSKEQEWVAIVQRIVAQDPPPDCLGAPAFAELDDHLLTAIEQLVLPSALPHFSLAGIDLDDAKLAQWPAIRQVPEILQWYLSFATPSAEQSRQGALDLLKQVKHLHLNGNRLSDLPAFLARVFPRLEGLSLAKNAFTRVPPSVILFSYLRRIRVYGNPLVPSYRALQRPGRRPSELSSDPPRGQRANTLDVHLVIREKLLATSVQDVLLPSVRPLRSLYSLSAEVAHGEIAHETSAHVPALATIPAAVAETVTGSYECLSCARFVMPNSPLFVPPFWERWHHLDPGMAIPLNGTVDYNLNRRARERRAPPQSSWLAEGRPPTLDQRIWLALSARSRKAHQNAHRSDGLVAGRRDCGDHDELWPEDRRRRRQDNEDRGYQYWSSGSGSSSEDEEWSPRRTRRTGTAAGASSAASKQPRRKDVDVQGVTVPPTLVIGGHGPLGLDFRFCTLCAAAHLGMETTLRDLTLATIERGDRDGGERLAMWSCRCWVCKEERWSRGDWETRDFTDPEAAERSVMMTGGGERVLRWFRRKEEVHPRPQ</sequence>
<feature type="compositionally biased region" description="Basic and acidic residues" evidence="1">
    <location>
        <begin position="604"/>
        <end position="621"/>
    </location>
</feature>
<feature type="compositionally biased region" description="Acidic residues" evidence="1">
    <location>
        <begin position="1"/>
        <end position="12"/>
    </location>
</feature>
<feature type="region of interest" description="Disordered" evidence="1">
    <location>
        <begin position="600"/>
        <end position="621"/>
    </location>
</feature>
<feature type="region of interest" description="Disordered" evidence="1">
    <location>
        <begin position="633"/>
        <end position="684"/>
    </location>
</feature>
<feature type="compositionally biased region" description="Acidic residues" evidence="1">
    <location>
        <begin position="72"/>
        <end position="96"/>
    </location>
</feature>